<name>A0A150M4Q7_9BACI</name>
<organism evidence="1 2">
    <name type="scientific">Caldibacillus debilis</name>
    <dbReference type="NCBI Taxonomy" id="301148"/>
    <lineage>
        <taxon>Bacteria</taxon>
        <taxon>Bacillati</taxon>
        <taxon>Bacillota</taxon>
        <taxon>Bacilli</taxon>
        <taxon>Bacillales</taxon>
        <taxon>Bacillaceae</taxon>
        <taxon>Caldibacillus</taxon>
    </lineage>
</organism>
<gene>
    <name evidence="1" type="ORF">B4135_2087</name>
</gene>
<evidence type="ECO:0000313" key="2">
    <source>
        <dbReference type="Proteomes" id="UP000075683"/>
    </source>
</evidence>
<comment type="caution">
    <text evidence="1">The sequence shown here is derived from an EMBL/GenBank/DDBJ whole genome shotgun (WGS) entry which is preliminary data.</text>
</comment>
<dbReference type="EMBL" id="LQYT01000042">
    <property type="protein sequence ID" value="KYD19356.1"/>
    <property type="molecule type" value="Genomic_DNA"/>
</dbReference>
<proteinExistence type="predicted"/>
<protein>
    <submittedName>
        <fullName evidence="1">Uncharacterized protein</fullName>
    </submittedName>
</protein>
<evidence type="ECO:0000313" key="1">
    <source>
        <dbReference type="EMBL" id="KYD19356.1"/>
    </source>
</evidence>
<sequence>MFHRRKDGDQPSPPARFMIQLQKPENKDRQIFERYPIIMRLQ</sequence>
<dbReference type="AlphaFoldDB" id="A0A150M4Q7"/>
<reference evidence="1 2" key="1">
    <citation type="submission" date="2016-01" db="EMBL/GenBank/DDBJ databases">
        <title>Draft Genome Sequences of Seven Thermophilic Sporeformers Isolated from Foods.</title>
        <authorList>
            <person name="Berendsen E.M."/>
            <person name="Wells-Bennik M.H."/>
            <person name="Krawcyk A.O."/>
            <person name="De Jong A."/>
            <person name="Holsappel S."/>
            <person name="Eijlander R.T."/>
            <person name="Kuipers O.P."/>
        </authorList>
    </citation>
    <scope>NUCLEOTIDE SEQUENCE [LARGE SCALE GENOMIC DNA]</scope>
    <source>
        <strain evidence="1 2">B4135</strain>
    </source>
</reference>
<accession>A0A150M4Q7</accession>
<dbReference type="Proteomes" id="UP000075683">
    <property type="component" value="Unassembled WGS sequence"/>
</dbReference>